<organism evidence="1 2">
    <name type="scientific">Methyloceanibacter caenitepidi</name>
    <dbReference type="NCBI Taxonomy" id="1384459"/>
    <lineage>
        <taxon>Bacteria</taxon>
        <taxon>Pseudomonadati</taxon>
        <taxon>Pseudomonadota</taxon>
        <taxon>Alphaproteobacteria</taxon>
        <taxon>Hyphomicrobiales</taxon>
        <taxon>Hyphomicrobiaceae</taxon>
        <taxon>Methyloceanibacter</taxon>
    </lineage>
</organism>
<proteinExistence type="predicted"/>
<dbReference type="HOGENOM" id="CLU_2508866_0_0_5"/>
<dbReference type="Proteomes" id="UP000031643">
    <property type="component" value="Chromosome"/>
</dbReference>
<dbReference type="KEGG" id="mcg:GL4_1472"/>
<dbReference type="AlphaFoldDB" id="A0A0A8K1V2"/>
<sequence length="85" mass="9126">MYGAAAPREIPLYAPSPCDMPAWTEILDRRPDLQPCLFGLGDGLASRMERSRASGNGVSPLVAALAWSTLKAAFEDECRAGCRTV</sequence>
<dbReference type="EMBL" id="AP014648">
    <property type="protein sequence ID" value="BAQ16928.1"/>
    <property type="molecule type" value="Genomic_DNA"/>
</dbReference>
<dbReference type="STRING" id="1384459.GL4_1472"/>
<accession>A0A0A8K1V2</accession>
<evidence type="ECO:0008006" key="3">
    <source>
        <dbReference type="Google" id="ProtNLM"/>
    </source>
</evidence>
<evidence type="ECO:0000313" key="1">
    <source>
        <dbReference type="EMBL" id="BAQ16928.1"/>
    </source>
</evidence>
<name>A0A0A8K1V2_9HYPH</name>
<reference evidence="1 2" key="1">
    <citation type="submission" date="2014-09" db="EMBL/GenBank/DDBJ databases">
        <title>Genome sequencing of Methyloceanibacter caenitepidi Gela4.</title>
        <authorList>
            <person name="Takeuchi M."/>
            <person name="Susumu S."/>
            <person name="Kamagata Y."/>
            <person name="Oshima K."/>
            <person name="Hattori M."/>
            <person name="Iwasaki W."/>
        </authorList>
    </citation>
    <scope>NUCLEOTIDE SEQUENCE [LARGE SCALE GENOMIC DNA]</scope>
    <source>
        <strain evidence="1 2">Gela4</strain>
    </source>
</reference>
<evidence type="ECO:0000313" key="2">
    <source>
        <dbReference type="Proteomes" id="UP000031643"/>
    </source>
</evidence>
<protein>
    <recommendedName>
        <fullName evidence="3">DNA (cytosine-5-)-methyltransferase</fullName>
    </recommendedName>
</protein>
<gene>
    <name evidence="1" type="ORF">GL4_1472</name>
</gene>
<keyword evidence="2" id="KW-1185">Reference proteome</keyword>